<dbReference type="EMBL" id="CAUYUJ010009618">
    <property type="protein sequence ID" value="CAK0827270.1"/>
    <property type="molecule type" value="Genomic_DNA"/>
</dbReference>
<evidence type="ECO:0000313" key="1">
    <source>
        <dbReference type="EMBL" id="CAK0827270.1"/>
    </source>
</evidence>
<feature type="non-terminal residue" evidence="1">
    <location>
        <position position="1"/>
    </location>
</feature>
<name>A0ABN9S6D4_9DINO</name>
<dbReference type="Proteomes" id="UP001189429">
    <property type="component" value="Unassembled WGS sequence"/>
</dbReference>
<keyword evidence="2" id="KW-1185">Reference proteome</keyword>
<accession>A0ABN9S6D4</accession>
<reference evidence="1" key="1">
    <citation type="submission" date="2023-10" db="EMBL/GenBank/DDBJ databases">
        <authorList>
            <person name="Chen Y."/>
            <person name="Shah S."/>
            <person name="Dougan E. K."/>
            <person name="Thang M."/>
            <person name="Chan C."/>
        </authorList>
    </citation>
    <scope>NUCLEOTIDE SEQUENCE [LARGE SCALE GENOMIC DNA]</scope>
</reference>
<evidence type="ECO:0000313" key="2">
    <source>
        <dbReference type="Proteomes" id="UP001189429"/>
    </source>
</evidence>
<proteinExistence type="predicted"/>
<organism evidence="1 2">
    <name type="scientific">Prorocentrum cordatum</name>
    <dbReference type="NCBI Taxonomy" id="2364126"/>
    <lineage>
        <taxon>Eukaryota</taxon>
        <taxon>Sar</taxon>
        <taxon>Alveolata</taxon>
        <taxon>Dinophyceae</taxon>
        <taxon>Prorocentrales</taxon>
        <taxon>Prorocentraceae</taxon>
        <taxon>Prorocentrum</taxon>
    </lineage>
</organism>
<sequence length="169" mass="18931">VGITDENLAYWQLTANPSELEEASQLRPSQRLAVRHIRNLARESHAKALPELKNRVTRLGFTEVDLHMALAWVRELAPMIVHVNLEKLGEFLLKDSHYRNQFETNSSGGLLKPAARVKWERGLFGTAYNEETPGSERPKYGVQNSFGGGPVGKAEAAAVRIWVSRNSEL</sequence>
<protein>
    <submittedName>
        <fullName evidence="1">Uncharacterized protein</fullName>
    </submittedName>
</protein>
<comment type="caution">
    <text evidence="1">The sequence shown here is derived from an EMBL/GenBank/DDBJ whole genome shotgun (WGS) entry which is preliminary data.</text>
</comment>
<dbReference type="Pfam" id="PF12294">
    <property type="entry name" value="DUF3626"/>
    <property type="match status" value="1"/>
</dbReference>
<gene>
    <name evidence="1" type="ORF">PCOR1329_LOCUS26857</name>
</gene>
<dbReference type="InterPro" id="IPR022074">
    <property type="entry name" value="DUF3626"/>
</dbReference>